<evidence type="ECO:0000256" key="1">
    <source>
        <dbReference type="SAM" id="Phobius"/>
    </source>
</evidence>
<keyword evidence="3" id="KW-1185">Reference proteome</keyword>
<accession>A0A5B9WGW7</accession>
<keyword evidence="1" id="KW-0472">Membrane</keyword>
<dbReference type="KEGG" id="agv:OJF2_78500"/>
<reference evidence="2 3" key="1">
    <citation type="submission" date="2019-08" db="EMBL/GenBank/DDBJ databases">
        <title>Deep-cultivation of Planctomycetes and their phenomic and genomic characterization uncovers novel biology.</title>
        <authorList>
            <person name="Wiegand S."/>
            <person name="Jogler M."/>
            <person name="Boedeker C."/>
            <person name="Pinto D."/>
            <person name="Vollmers J."/>
            <person name="Rivas-Marin E."/>
            <person name="Kohn T."/>
            <person name="Peeters S.H."/>
            <person name="Heuer A."/>
            <person name="Rast P."/>
            <person name="Oberbeckmann S."/>
            <person name="Bunk B."/>
            <person name="Jeske O."/>
            <person name="Meyerdierks A."/>
            <person name="Storesund J.E."/>
            <person name="Kallscheuer N."/>
            <person name="Luecker S."/>
            <person name="Lage O.M."/>
            <person name="Pohl T."/>
            <person name="Merkel B.J."/>
            <person name="Hornburger P."/>
            <person name="Mueller R.-W."/>
            <person name="Bruemmer F."/>
            <person name="Labrenz M."/>
            <person name="Spormann A.M."/>
            <person name="Op den Camp H."/>
            <person name="Overmann J."/>
            <person name="Amann R."/>
            <person name="Jetten M.S.M."/>
            <person name="Mascher T."/>
            <person name="Medema M.H."/>
            <person name="Devos D.P."/>
            <person name="Kaster A.-K."/>
            <person name="Ovreas L."/>
            <person name="Rohde M."/>
            <person name="Galperin M.Y."/>
            <person name="Jogler C."/>
        </authorList>
    </citation>
    <scope>NUCLEOTIDE SEQUENCE [LARGE SCALE GENOMIC DNA]</scope>
    <source>
        <strain evidence="2 3">OJF2</strain>
        <plasmid evidence="3">pojf2_1</plasmid>
    </source>
</reference>
<evidence type="ECO:0000313" key="2">
    <source>
        <dbReference type="EMBL" id="QEH39235.1"/>
    </source>
</evidence>
<name>A0A5B9WGW7_9BACT</name>
<evidence type="ECO:0008006" key="4">
    <source>
        <dbReference type="Google" id="ProtNLM"/>
    </source>
</evidence>
<keyword evidence="1" id="KW-0812">Transmembrane</keyword>
<gene>
    <name evidence="2" type="ORF">OJF2_78500</name>
</gene>
<keyword evidence="1" id="KW-1133">Transmembrane helix</keyword>
<feature type="transmembrane region" description="Helical" evidence="1">
    <location>
        <begin position="15"/>
        <end position="32"/>
    </location>
</feature>
<geneLocation type="plasmid" evidence="3">
    <name>pojf2_1</name>
</geneLocation>
<dbReference type="Pfam" id="PF19588">
    <property type="entry name" value="SxtJ"/>
    <property type="match status" value="1"/>
</dbReference>
<dbReference type="RefSeq" id="WP_148599124.1">
    <property type="nucleotide sequence ID" value="NZ_CP042998.1"/>
</dbReference>
<dbReference type="AlphaFoldDB" id="A0A5B9WGW7"/>
<dbReference type="InterPro" id="IPR045781">
    <property type="entry name" value="SxtJ"/>
</dbReference>
<dbReference type="OrthoDB" id="291659at2"/>
<sequence length="138" mass="15552">MQWSDIQFRPEARTLRQFAGLWLVCFGGLAAWEGFRRGHTTAALVLGVLAVLIGTIGMHRPQAIRPIYVGWMVLAFPIGWTVSQAILAVMFYGLFTPIGLAFRLIGRDSLQLARRPGLATYWAPKATPTDPRRYFKQF</sequence>
<evidence type="ECO:0000313" key="3">
    <source>
        <dbReference type="Proteomes" id="UP000324233"/>
    </source>
</evidence>
<protein>
    <recommendedName>
        <fullName evidence="4">SxtJ</fullName>
    </recommendedName>
</protein>
<dbReference type="Proteomes" id="UP000324233">
    <property type="component" value="Plasmid pOJF2_1"/>
</dbReference>
<proteinExistence type="predicted"/>
<organism evidence="2 3">
    <name type="scientific">Aquisphaera giovannonii</name>
    <dbReference type="NCBI Taxonomy" id="406548"/>
    <lineage>
        <taxon>Bacteria</taxon>
        <taxon>Pseudomonadati</taxon>
        <taxon>Planctomycetota</taxon>
        <taxon>Planctomycetia</taxon>
        <taxon>Isosphaerales</taxon>
        <taxon>Isosphaeraceae</taxon>
        <taxon>Aquisphaera</taxon>
    </lineage>
</organism>
<feature type="transmembrane region" description="Helical" evidence="1">
    <location>
        <begin position="38"/>
        <end position="56"/>
    </location>
</feature>
<dbReference type="EMBL" id="CP042998">
    <property type="protein sequence ID" value="QEH39235.1"/>
    <property type="molecule type" value="Genomic_DNA"/>
</dbReference>
<feature type="transmembrane region" description="Helical" evidence="1">
    <location>
        <begin position="86"/>
        <end position="105"/>
    </location>
</feature>
<keyword evidence="2" id="KW-0614">Plasmid</keyword>